<keyword evidence="3" id="KW-1185">Reference proteome</keyword>
<dbReference type="Proteomes" id="UP000807769">
    <property type="component" value="Unassembled WGS sequence"/>
</dbReference>
<accession>A0A9P7EDK5</accession>
<evidence type="ECO:0000313" key="2">
    <source>
        <dbReference type="EMBL" id="KAG1818630.1"/>
    </source>
</evidence>
<evidence type="ECO:0000313" key="3">
    <source>
        <dbReference type="Proteomes" id="UP000807769"/>
    </source>
</evidence>
<dbReference type="OrthoDB" id="4230923at2759"/>
<proteinExistence type="predicted"/>
<dbReference type="SUPFAM" id="SSF111474">
    <property type="entry name" value="Coronavirus S2 glycoprotein"/>
    <property type="match status" value="1"/>
</dbReference>
<gene>
    <name evidence="2" type="ORF">BJ212DRAFT_1479630</name>
</gene>
<dbReference type="EMBL" id="JABBWG010000011">
    <property type="protein sequence ID" value="KAG1818630.1"/>
    <property type="molecule type" value="Genomic_DNA"/>
</dbReference>
<organism evidence="2 3">
    <name type="scientific">Suillus subaureus</name>
    <dbReference type="NCBI Taxonomy" id="48587"/>
    <lineage>
        <taxon>Eukaryota</taxon>
        <taxon>Fungi</taxon>
        <taxon>Dikarya</taxon>
        <taxon>Basidiomycota</taxon>
        <taxon>Agaricomycotina</taxon>
        <taxon>Agaricomycetes</taxon>
        <taxon>Agaricomycetidae</taxon>
        <taxon>Boletales</taxon>
        <taxon>Suillineae</taxon>
        <taxon>Suillaceae</taxon>
        <taxon>Suillus</taxon>
    </lineage>
</organism>
<reference evidence="2" key="1">
    <citation type="journal article" date="2020" name="New Phytol.">
        <title>Comparative genomics reveals dynamic genome evolution in host specialist ectomycorrhizal fungi.</title>
        <authorList>
            <person name="Lofgren L.A."/>
            <person name="Nguyen N.H."/>
            <person name="Vilgalys R."/>
            <person name="Ruytinx J."/>
            <person name="Liao H.L."/>
            <person name="Branco S."/>
            <person name="Kuo A."/>
            <person name="LaButti K."/>
            <person name="Lipzen A."/>
            <person name="Andreopoulos W."/>
            <person name="Pangilinan J."/>
            <person name="Riley R."/>
            <person name="Hundley H."/>
            <person name="Na H."/>
            <person name="Barry K."/>
            <person name="Grigoriev I.V."/>
            <person name="Stajich J.E."/>
            <person name="Kennedy P.G."/>
        </authorList>
    </citation>
    <scope>NUCLEOTIDE SEQUENCE</scope>
    <source>
        <strain evidence="2">MN1</strain>
    </source>
</reference>
<evidence type="ECO:0000256" key="1">
    <source>
        <dbReference type="SAM" id="Coils"/>
    </source>
</evidence>
<feature type="coiled-coil region" evidence="1">
    <location>
        <begin position="165"/>
        <end position="210"/>
    </location>
</feature>
<name>A0A9P7EDK5_9AGAM</name>
<sequence length="331" mass="35952">MPQAKQGIGPGNGPPNLCPLMLSVGPNTCHTTQNPTATEDIKAMLNSVMDAMSTEAFLTSKLLCHRDQSFTLSHLTSILFHITQMSTGTPLPVIIVIHAVAFILKKHTVCEIVNTAAKQLVTTIVLQLTAQLKEALTLQVMDMQATSEHLTNSIKQISETLTPMIEMAECMHRMLKAKCEEWEDNAKVAADRIEEAVNELHLSVEEYQKSLKTLTPSLDSTQDCINQLSTQLLTTLQQITPQTSSQPTYSSIITSHLPPLASNTLFPPNTPNPNIAKKLKAALTTIHTNATPPGDIRSVTSLHNGGIVVELEFKCLASWLGSTAGKTLLEG</sequence>
<dbReference type="AlphaFoldDB" id="A0A9P7EDK5"/>
<dbReference type="GeneID" id="64633940"/>
<keyword evidence="1" id="KW-0175">Coiled coil</keyword>
<dbReference type="RefSeq" id="XP_041194502.1">
    <property type="nucleotide sequence ID" value="XM_041339924.1"/>
</dbReference>
<comment type="caution">
    <text evidence="2">The sequence shown here is derived from an EMBL/GenBank/DDBJ whole genome shotgun (WGS) entry which is preliminary data.</text>
</comment>
<dbReference type="InterPro" id="IPR043473">
    <property type="entry name" value="S2_sf_CoV"/>
</dbReference>
<protein>
    <submittedName>
        <fullName evidence="2">Uncharacterized protein</fullName>
    </submittedName>
</protein>